<dbReference type="OrthoDB" id="704821at2"/>
<evidence type="ECO:0000313" key="3">
    <source>
        <dbReference type="EMBL" id="TYP76914.1"/>
    </source>
</evidence>
<evidence type="ECO:0000259" key="2">
    <source>
        <dbReference type="Pfam" id="PF10988"/>
    </source>
</evidence>
<sequence>MNSNTIFYLLFLVGLGAFAQQKTASELQPFEELKVFDKINVTLVQADQNRITISGPQKDEIAVVEKDGVLKLKMSLDNLWDEKDATKVTIFYTTVKTIDANEGASVLVKDSLVQESLKLSVQEGAKIKGKIVVKKLVSKSVTGGVIEVHGSSNSQDITIKAGGQYETQKLVSDSTHVSISAGGRASINAKLFVKATTTAGGTIKIYGSPRLIDSKKVFGGKIIEIN</sequence>
<dbReference type="InterPro" id="IPR021255">
    <property type="entry name" value="DUF2807"/>
</dbReference>
<feature type="domain" description="Putative auto-transporter adhesin head GIN" evidence="2">
    <location>
        <begin position="29"/>
        <end position="209"/>
    </location>
</feature>
<feature type="signal peptide" evidence="1">
    <location>
        <begin position="1"/>
        <end position="19"/>
    </location>
</feature>
<protein>
    <submittedName>
        <fullName evidence="3">Putative autotransporter adhesin-like protein</fullName>
    </submittedName>
</protein>
<name>A0A5S5CC24_9FLAO</name>
<accession>A0A5S5CC24</accession>
<organism evidence="3 4">
    <name type="scientific">Aquimarina intermedia</name>
    <dbReference type="NCBI Taxonomy" id="350814"/>
    <lineage>
        <taxon>Bacteria</taxon>
        <taxon>Pseudomonadati</taxon>
        <taxon>Bacteroidota</taxon>
        <taxon>Flavobacteriia</taxon>
        <taxon>Flavobacteriales</taxon>
        <taxon>Flavobacteriaceae</taxon>
        <taxon>Aquimarina</taxon>
    </lineage>
</organism>
<dbReference type="Pfam" id="PF10988">
    <property type="entry name" value="DUF2807"/>
    <property type="match status" value="1"/>
</dbReference>
<dbReference type="EMBL" id="VNHU01000001">
    <property type="protein sequence ID" value="TYP76914.1"/>
    <property type="molecule type" value="Genomic_DNA"/>
</dbReference>
<feature type="chain" id="PRO_5024441692" evidence="1">
    <location>
        <begin position="20"/>
        <end position="226"/>
    </location>
</feature>
<dbReference type="Proteomes" id="UP000324376">
    <property type="component" value="Unassembled WGS sequence"/>
</dbReference>
<dbReference type="Gene3D" id="2.160.20.120">
    <property type="match status" value="1"/>
</dbReference>
<evidence type="ECO:0000256" key="1">
    <source>
        <dbReference type="SAM" id="SignalP"/>
    </source>
</evidence>
<dbReference type="AlphaFoldDB" id="A0A5S5CC24"/>
<keyword evidence="1" id="KW-0732">Signal</keyword>
<gene>
    <name evidence="3" type="ORF">BD809_10160</name>
</gene>
<reference evidence="3 4" key="1">
    <citation type="submission" date="2019-07" db="EMBL/GenBank/DDBJ databases">
        <title>Genomic Encyclopedia of Archaeal and Bacterial Type Strains, Phase II (KMG-II): from individual species to whole genera.</title>
        <authorList>
            <person name="Goeker M."/>
        </authorList>
    </citation>
    <scope>NUCLEOTIDE SEQUENCE [LARGE SCALE GENOMIC DNA]</scope>
    <source>
        <strain evidence="3 4">DSM 17527</strain>
    </source>
</reference>
<proteinExistence type="predicted"/>
<comment type="caution">
    <text evidence="3">The sequence shown here is derived from an EMBL/GenBank/DDBJ whole genome shotgun (WGS) entry which is preliminary data.</text>
</comment>
<dbReference type="RefSeq" id="WP_148780954.1">
    <property type="nucleotide sequence ID" value="NZ_VNHU01000001.1"/>
</dbReference>
<keyword evidence="4" id="KW-1185">Reference proteome</keyword>
<evidence type="ECO:0000313" key="4">
    <source>
        <dbReference type="Proteomes" id="UP000324376"/>
    </source>
</evidence>